<feature type="domain" description="Small nuclear ribonucleoprotein Prp3 C-terminal" evidence="6">
    <location>
        <begin position="579"/>
        <end position="753"/>
    </location>
</feature>
<gene>
    <name evidence="8" type="ORF">PVP01_1410300</name>
</gene>
<organism evidence="8 9">
    <name type="scientific">Plasmodium vivax</name>
    <name type="common">malaria parasite P. vivax</name>
    <dbReference type="NCBI Taxonomy" id="5855"/>
    <lineage>
        <taxon>Eukaryota</taxon>
        <taxon>Sar</taxon>
        <taxon>Alveolata</taxon>
        <taxon>Apicomplexa</taxon>
        <taxon>Aconoidasida</taxon>
        <taxon>Haemosporida</taxon>
        <taxon>Plasmodiidae</taxon>
        <taxon>Plasmodium</taxon>
        <taxon>Plasmodium (Plasmodium)</taxon>
    </lineage>
</organism>
<dbReference type="Pfam" id="PF08572">
    <property type="entry name" value="PRP3"/>
    <property type="match status" value="1"/>
</dbReference>
<feature type="region of interest" description="Disordered" evidence="5">
    <location>
        <begin position="481"/>
        <end position="509"/>
    </location>
</feature>
<evidence type="ECO:0000256" key="4">
    <source>
        <dbReference type="ARBA" id="ARBA00023242"/>
    </source>
</evidence>
<dbReference type="InterPro" id="IPR010541">
    <property type="entry name" value="Prp3_C"/>
</dbReference>
<dbReference type="Proteomes" id="UP000220605">
    <property type="component" value="Chromosome 14"/>
</dbReference>
<keyword evidence="8" id="KW-0687">Ribonucleoprotein</keyword>
<dbReference type="AlphaFoldDB" id="A0A565A1M3"/>
<feature type="compositionally biased region" description="Basic residues" evidence="5">
    <location>
        <begin position="1"/>
        <end position="10"/>
    </location>
</feature>
<dbReference type="GO" id="GO:0046540">
    <property type="term" value="C:U4/U6 x U5 tri-snRNP complex"/>
    <property type="evidence" value="ECO:0007669"/>
    <property type="project" value="InterPro"/>
</dbReference>
<comment type="subcellular location">
    <subcellularLocation>
        <location evidence="1">Nucleus</location>
    </subcellularLocation>
</comment>
<feature type="region of interest" description="Disordered" evidence="5">
    <location>
        <begin position="1"/>
        <end position="20"/>
    </location>
</feature>
<dbReference type="EMBL" id="LT635625">
    <property type="protein sequence ID" value="VUZ98628.1"/>
    <property type="molecule type" value="Genomic_DNA"/>
</dbReference>
<feature type="region of interest" description="Disordered" evidence="5">
    <location>
        <begin position="546"/>
        <end position="568"/>
    </location>
</feature>
<feature type="compositionally biased region" description="Basic and acidic residues" evidence="5">
    <location>
        <begin position="667"/>
        <end position="685"/>
    </location>
</feature>
<evidence type="ECO:0000313" key="8">
    <source>
        <dbReference type="EMBL" id="VUZ98628.1"/>
    </source>
</evidence>
<keyword evidence="3" id="KW-0508">mRNA splicing</keyword>
<dbReference type="PANTHER" id="PTHR14212:SF0">
    <property type="entry name" value="U4_U6 SMALL NUCLEAR RIBONUCLEOPROTEIN PRP3"/>
    <property type="match status" value="1"/>
</dbReference>
<reference evidence="9" key="1">
    <citation type="submission" date="2016-07" db="EMBL/GenBank/DDBJ databases">
        <authorList>
            <consortium name="Pathogen Informatics"/>
        </authorList>
    </citation>
    <scope>NUCLEOTIDE SEQUENCE [LARGE SCALE GENOMIC DNA]</scope>
</reference>
<accession>A0A565A1M3</accession>
<dbReference type="OrthoDB" id="10264544at2759"/>
<evidence type="ECO:0000313" key="9">
    <source>
        <dbReference type="Proteomes" id="UP000220605"/>
    </source>
</evidence>
<evidence type="ECO:0000256" key="2">
    <source>
        <dbReference type="ARBA" id="ARBA00022664"/>
    </source>
</evidence>
<dbReference type="VEuPathDB" id="PlasmoDB:PVPAM_140017800"/>
<keyword evidence="2" id="KW-0507">mRNA processing</keyword>
<feature type="compositionally biased region" description="Basic and acidic residues" evidence="5">
    <location>
        <begin position="546"/>
        <end position="560"/>
    </location>
</feature>
<feature type="compositionally biased region" description="Basic and acidic residues" evidence="5">
    <location>
        <begin position="11"/>
        <end position="20"/>
    </location>
</feature>
<dbReference type="VEuPathDB" id="PlasmoDB:PVP01_1410300"/>
<feature type="compositionally biased region" description="Acidic residues" evidence="5">
    <location>
        <begin position="643"/>
        <end position="662"/>
    </location>
</feature>
<feature type="region of interest" description="Disordered" evidence="5">
    <location>
        <begin position="361"/>
        <end position="407"/>
    </location>
</feature>
<keyword evidence="4" id="KW-0539">Nucleus</keyword>
<dbReference type="PANTHER" id="PTHR14212">
    <property type="entry name" value="U4/U6-ASSOCIATED RNA SPLICING FACTOR-RELATED"/>
    <property type="match status" value="1"/>
</dbReference>
<feature type="region of interest" description="Disordered" evidence="5">
    <location>
        <begin position="643"/>
        <end position="697"/>
    </location>
</feature>
<name>A0A565A1M3_PLAVI</name>
<proteinExistence type="predicted"/>
<dbReference type="InterPro" id="IPR013881">
    <property type="entry name" value="Pre-mRNA_splic_Prp3_dom"/>
</dbReference>
<dbReference type="VEuPathDB" id="PlasmoDB:PVW1_140016500"/>
<evidence type="ECO:0000259" key="6">
    <source>
        <dbReference type="Pfam" id="PF06544"/>
    </source>
</evidence>
<sequence>MEELQKKRKSRWGDLENKADSINETGKTVEVNKSAEPIRTNEVNALLNKGGNILGDFSMSRASSLATPAAGLVNTPAAGLLKPPVGLTTPAAGLMNPPVGLPTAGTSLPTQFPLTAQSFPALSSAIHLNILKATEAAKLAIERAKRASRFKEEMKQNLRKVDFVPKPLKFDEQGREIDEEGNVINIKPITFSTLKVNINKLEENNLLKKKNELANKNSEEYLNEDTKWFDSRIKNVQKKKKKNAFNFITPGSFMKLANSRNYTSKSQMNFDLKKFMQDKKNVQSLQEMSLNFLNSDLNDNINPNLIDINNKDVRKRKEWKEDERYDVMEKWDFVLFKKVENKENLKEYISEQVASWKGKLQLGGSTHHGGEKPNGSPHVDAQEGAAGETNKSDNNDPDECTRSSSSSSISSVYLEVNKLMGKRSENILLLQSNEIIINDELYKINVKKITNYVEHPISLNEDKKEEKITPHMFLTPLERKKLRKRKRQEKEREKQDKIRIGLMPPPPPKMKLSNLMRVLGDSAVSQPSRIELEVRQQMKERELRHFKQNQERKLNPEEKSKKKMKKWKCDPNQENEVLVIYISNLSNKKHVFKIDINAQQLHLTGVCVMTVLYNFIIVEGKHIAIERYKRLIFRRIKWNEDEYNEDEEGDDEDDEEEEEEEGGGARGIDHDHNNGNLKEKADRSKSKSNFDAQADYPNDGANVHLNQGCTCSLIWSGTVKKKNFLNWKMIIAKTEVEVTDYLQRHDALHYYHIVKKHRDVSDV</sequence>
<evidence type="ECO:0000256" key="1">
    <source>
        <dbReference type="ARBA" id="ARBA00004123"/>
    </source>
</evidence>
<evidence type="ECO:0000256" key="3">
    <source>
        <dbReference type="ARBA" id="ARBA00023187"/>
    </source>
</evidence>
<evidence type="ECO:0000259" key="7">
    <source>
        <dbReference type="Pfam" id="PF08572"/>
    </source>
</evidence>
<dbReference type="Pfam" id="PF06544">
    <property type="entry name" value="Prp3_C"/>
    <property type="match status" value="1"/>
</dbReference>
<feature type="compositionally biased region" description="Basic and acidic residues" evidence="5">
    <location>
        <begin position="488"/>
        <end position="499"/>
    </location>
</feature>
<dbReference type="InterPro" id="IPR027104">
    <property type="entry name" value="Prp3"/>
</dbReference>
<dbReference type="CDD" id="cd24162">
    <property type="entry name" value="Prp3_C"/>
    <property type="match status" value="1"/>
</dbReference>
<feature type="domain" description="Pre-mRNA-splicing factor 3" evidence="7">
    <location>
        <begin position="227"/>
        <end position="555"/>
    </location>
</feature>
<dbReference type="GO" id="GO:0000398">
    <property type="term" value="P:mRNA splicing, via spliceosome"/>
    <property type="evidence" value="ECO:0007669"/>
    <property type="project" value="InterPro"/>
</dbReference>
<dbReference type="VEuPathDB" id="PlasmoDB:PVX_122295"/>
<evidence type="ECO:0000256" key="5">
    <source>
        <dbReference type="SAM" id="MobiDB-lite"/>
    </source>
</evidence>
<protein>
    <submittedName>
        <fullName evidence="8">U4/U6 small nuclear ribonucleoprotein PRP3, putative</fullName>
    </submittedName>
</protein>